<feature type="transmembrane region" description="Helical" evidence="1">
    <location>
        <begin position="510"/>
        <end position="532"/>
    </location>
</feature>
<keyword evidence="1" id="KW-0812">Transmembrane</keyword>
<accession>A0ABP1IU00</accession>
<keyword evidence="3" id="KW-1185">Reference proteome</keyword>
<proteinExistence type="predicted"/>
<evidence type="ECO:0000256" key="1">
    <source>
        <dbReference type="SAM" id="Phobius"/>
    </source>
</evidence>
<gene>
    <name evidence="2" type="ORF">HINF_LOCUS29287</name>
</gene>
<reference evidence="2 3" key="1">
    <citation type="submission" date="2024-07" db="EMBL/GenBank/DDBJ databases">
        <authorList>
            <person name="Akdeniz Z."/>
        </authorList>
    </citation>
    <scope>NUCLEOTIDE SEQUENCE [LARGE SCALE GENOMIC DNA]</scope>
</reference>
<evidence type="ECO:0008006" key="4">
    <source>
        <dbReference type="Google" id="ProtNLM"/>
    </source>
</evidence>
<evidence type="ECO:0000313" key="3">
    <source>
        <dbReference type="Proteomes" id="UP001642409"/>
    </source>
</evidence>
<dbReference type="EMBL" id="CAXDID020000094">
    <property type="protein sequence ID" value="CAL6023756.1"/>
    <property type="molecule type" value="Genomic_DNA"/>
</dbReference>
<organism evidence="2 3">
    <name type="scientific">Hexamita inflata</name>
    <dbReference type="NCBI Taxonomy" id="28002"/>
    <lineage>
        <taxon>Eukaryota</taxon>
        <taxon>Metamonada</taxon>
        <taxon>Diplomonadida</taxon>
        <taxon>Hexamitidae</taxon>
        <taxon>Hexamitinae</taxon>
        <taxon>Hexamita</taxon>
    </lineage>
</organism>
<name>A0ABP1IU00_9EUKA</name>
<comment type="caution">
    <text evidence="2">The sequence shown here is derived from an EMBL/GenBank/DDBJ whole genome shotgun (WGS) entry which is preliminary data.</text>
</comment>
<dbReference type="Proteomes" id="UP001642409">
    <property type="component" value="Unassembled WGS sequence"/>
</dbReference>
<keyword evidence="1" id="KW-0472">Membrane</keyword>
<keyword evidence="1" id="KW-1133">Transmembrane helix</keyword>
<evidence type="ECO:0000313" key="2">
    <source>
        <dbReference type="EMBL" id="CAL6023756.1"/>
    </source>
</evidence>
<sequence>MINILSFIYMDKIQLKEIQNCYNNETYLELDKNLEIFTIFLISTNNINCKVFPTDVYVNITLSTPLNQKFQIQLQNFSYLFTTKIVIFLDQDILQGSTLEDFAYSKFAHISIYSLSETTQFQVMSSHVKKSNLLECFSILALTLNPNNITLITYPRNGCKLQISNTNSESKLVLMSIVINDVQFDFNSVQLQHFIDRYQQSHYIESIIQTNISEIILQPFHTAKFKILSHQGTIDVAIEYPIKYIYVSSTNDYFQQSMARIFIQNNSFIPTISIDKSTDLQTIQQQINLITYTKVVKRLSCKLNKQLFSYQSIVYGYFNLSEQKLIISCNEGTQNQRQYCQQFYNHAYENTETECYLDILIYNGDVCNYIEKILLYTTFTCFEKFWLTKDKNNNICVDVQFKYNNQLCEQLFDSNSFYDNVLILVKFDQKLYQEHNSQYGMAKYIKKFDQSTMQFCFNCSDDQDQYISQLNEYLKCNTSKQYFKQKNYWILSLFNDQSISGTYVKTDYRLVTYIIVTIGILIFLISLVLCVLQIKQTRSIILEVKHRKVPRNKR</sequence>
<protein>
    <recommendedName>
        <fullName evidence="4">Transmembrane protein</fullName>
    </recommendedName>
</protein>